<dbReference type="Pfam" id="PF00397">
    <property type="entry name" value="WW"/>
    <property type="match status" value="1"/>
</dbReference>
<evidence type="ECO:0000313" key="5">
    <source>
        <dbReference type="Proteomes" id="UP001307889"/>
    </source>
</evidence>
<dbReference type="PROSITE" id="PS50020">
    <property type="entry name" value="WW_DOMAIN_2"/>
    <property type="match status" value="1"/>
</dbReference>
<dbReference type="PANTHER" id="PTHR21715">
    <property type="entry name" value="RH04127P"/>
    <property type="match status" value="1"/>
</dbReference>
<feature type="coiled-coil region" evidence="1">
    <location>
        <begin position="978"/>
        <end position="1034"/>
    </location>
</feature>
<dbReference type="Proteomes" id="UP001307889">
    <property type="component" value="Chromosome 12"/>
</dbReference>
<dbReference type="EMBL" id="AP028920">
    <property type="protein sequence ID" value="BET00866.1"/>
    <property type="molecule type" value="Genomic_DNA"/>
</dbReference>
<feature type="compositionally biased region" description="Acidic residues" evidence="2">
    <location>
        <begin position="306"/>
        <end position="317"/>
    </location>
</feature>
<gene>
    <name evidence="4" type="ORF">NTJ_13682</name>
</gene>
<keyword evidence="1" id="KW-0175">Coiled coil</keyword>
<evidence type="ECO:0000313" key="4">
    <source>
        <dbReference type="EMBL" id="BET00866.1"/>
    </source>
</evidence>
<dbReference type="SMART" id="SM00456">
    <property type="entry name" value="WW"/>
    <property type="match status" value="1"/>
</dbReference>
<evidence type="ECO:0000259" key="3">
    <source>
        <dbReference type="PROSITE" id="PS50020"/>
    </source>
</evidence>
<feature type="region of interest" description="Disordered" evidence="2">
    <location>
        <begin position="1073"/>
        <end position="1103"/>
    </location>
</feature>
<dbReference type="InterPro" id="IPR053233">
    <property type="entry name" value="ABRA-related"/>
</dbReference>
<evidence type="ECO:0000256" key="2">
    <source>
        <dbReference type="SAM" id="MobiDB-lite"/>
    </source>
</evidence>
<protein>
    <submittedName>
        <fullName evidence="4">Centrosomal protein 164kDa</fullName>
    </submittedName>
</protein>
<feature type="compositionally biased region" description="Polar residues" evidence="2">
    <location>
        <begin position="871"/>
        <end position="891"/>
    </location>
</feature>
<feature type="compositionally biased region" description="Polar residues" evidence="2">
    <location>
        <begin position="335"/>
        <end position="344"/>
    </location>
</feature>
<feature type="region of interest" description="Disordered" evidence="2">
    <location>
        <begin position="811"/>
        <end position="891"/>
    </location>
</feature>
<dbReference type="SUPFAM" id="SSF51045">
    <property type="entry name" value="WW domain"/>
    <property type="match status" value="1"/>
</dbReference>
<feature type="compositionally biased region" description="Polar residues" evidence="2">
    <location>
        <begin position="261"/>
        <end position="275"/>
    </location>
</feature>
<dbReference type="PROSITE" id="PS01159">
    <property type="entry name" value="WW_DOMAIN_1"/>
    <property type="match status" value="1"/>
</dbReference>
<name>A0ABN7B900_9HEMI</name>
<reference evidence="4 5" key="1">
    <citation type="submission" date="2023-09" db="EMBL/GenBank/DDBJ databases">
        <title>Nesidiocoris tenuis whole genome shotgun sequence.</title>
        <authorList>
            <person name="Shibata T."/>
            <person name="Shimoda M."/>
            <person name="Kobayashi T."/>
            <person name="Uehara T."/>
        </authorList>
    </citation>
    <scope>NUCLEOTIDE SEQUENCE [LARGE SCALE GENOMIC DNA]</scope>
    <source>
        <strain evidence="4 5">Japan</strain>
    </source>
</reference>
<evidence type="ECO:0000256" key="1">
    <source>
        <dbReference type="SAM" id="Coils"/>
    </source>
</evidence>
<feature type="compositionally biased region" description="Polar residues" evidence="2">
    <location>
        <begin position="213"/>
        <end position="223"/>
    </location>
</feature>
<dbReference type="CDD" id="cd00201">
    <property type="entry name" value="WW"/>
    <property type="match status" value="1"/>
</dbReference>
<proteinExistence type="predicted"/>
<feature type="region of interest" description="Disordered" evidence="2">
    <location>
        <begin position="212"/>
        <end position="344"/>
    </location>
</feature>
<dbReference type="PANTHER" id="PTHR21715:SF0">
    <property type="entry name" value="RH04127P"/>
    <property type="match status" value="1"/>
</dbReference>
<accession>A0ABN7B900</accession>
<organism evidence="4 5">
    <name type="scientific">Nesidiocoris tenuis</name>
    <dbReference type="NCBI Taxonomy" id="355587"/>
    <lineage>
        <taxon>Eukaryota</taxon>
        <taxon>Metazoa</taxon>
        <taxon>Ecdysozoa</taxon>
        <taxon>Arthropoda</taxon>
        <taxon>Hexapoda</taxon>
        <taxon>Insecta</taxon>
        <taxon>Pterygota</taxon>
        <taxon>Neoptera</taxon>
        <taxon>Paraneoptera</taxon>
        <taxon>Hemiptera</taxon>
        <taxon>Heteroptera</taxon>
        <taxon>Panheteroptera</taxon>
        <taxon>Cimicomorpha</taxon>
        <taxon>Miridae</taxon>
        <taxon>Dicyphina</taxon>
        <taxon>Nesidiocoris</taxon>
    </lineage>
</organism>
<sequence length="1132" mass="128587">MMSNNTLHPSTIVCEEVFDENSHPSEEEVIEYAKRIGIDPQCEAHLLPIALKGLMQPLPKGWKPCLDASSNLYYYYNKFTKTSQWEHPLDFVYRNLVKLSRSEGYSSAAEDDSKATARGEDLKSFEEVSDLLLSTDKPVEPPGENMFIDKSGAKPHQPLLLRRKQLQNGIETPTSVSSLQVAKLMNLTMRENAAFSADDPIEPTVAPKLLTSEKASSVQSTPSAPKLLQPLQRSRTLDPIPTFTSNPNPDALPIRGILRESSFSGLPNRNLSKPNALSGDLAGSSTELEDEKKRSVRFDIRSQVSDDSDDSYSDDDGAPAMAGSSSADEDHHSNDNFNGEPSVTKSVKKLNITPEQLEMVNQKLNAINVNKMKQRFVNPHSAVGSLDNNSEEDTDSNNHSFKPLFVKTAAKSEKTGRFSVSKTVLDPPSDHVKLSEPETVEKCEPKMAADIKSSDDLELDEMEKIAKSKTAEKLAQIDEKITKEIQEKIMIMKLQQSETLSKLTSELMLEHDAEKDKILEEHKERLQTLKQSLDEDLRSLEQEVRNKNKAEIDELIEKLAAEREGFMAAAKAHHELLYKNSKDDLDERYKAEKSKIEADFESQLEAQKEKLQAEIDGVRVSEEAKIEELKAESEKKIEELRSHYDNLAKEDEAKFKRELAKMEADFATRLSALKLEKEAELVRVKTEWEDKITATGVQQRAALESLASDHERNMATLKGQFQREEDALKKSHSEQIEAWNARLKKLIDKEPNTMSVNRDFEKMRCEKRLLEDKYRSLKDKYVQLKTDMKIAVERKLQSRARRKKDVYGLDKEVEGETGDSKARNDKNKNNVTDTTISNDERLKHRAPKINIEPMPLKDPQREGLENDPSSDDQYTSLSLTLPTDDQRSLSISPVKNEPDIRRRHIRGRFRIETRREGLSPGGNVLDEVRSQLKELEEIEEQIPANSQGDTYLRYPFHGPGLSTSAEVDFYRHRVIVEQEAVRAARECLLQQKRELEARQNILRTNNNSSNMQQLQQQERDLTEMEVSLHRTRALLGEKMIRLRLLGQTLNRLVDDSPSPTKQLPAHKLDQALSPGAVSDEGSHPRTPLQLKPSRSHRRMPSNKAEIEARIQGLREWLEKPPSANIDWNQLTL</sequence>
<feature type="coiled-coil region" evidence="1">
    <location>
        <begin position="601"/>
        <end position="650"/>
    </location>
</feature>
<feature type="coiled-coil region" evidence="1">
    <location>
        <begin position="519"/>
        <end position="550"/>
    </location>
</feature>
<dbReference type="InterPro" id="IPR036020">
    <property type="entry name" value="WW_dom_sf"/>
</dbReference>
<feature type="domain" description="WW" evidence="3">
    <location>
        <begin position="56"/>
        <end position="90"/>
    </location>
</feature>
<dbReference type="InterPro" id="IPR001202">
    <property type="entry name" value="WW_dom"/>
</dbReference>
<feature type="compositionally biased region" description="Basic and acidic residues" evidence="2">
    <location>
        <begin position="290"/>
        <end position="300"/>
    </location>
</feature>
<feature type="compositionally biased region" description="Basic and acidic residues" evidence="2">
    <location>
        <begin position="811"/>
        <end position="828"/>
    </location>
</feature>
<dbReference type="Gene3D" id="3.30.1470.10">
    <property type="entry name" value="Photosystem I PsaD, reaction center subunit II"/>
    <property type="match status" value="1"/>
</dbReference>
<keyword evidence="5" id="KW-1185">Reference proteome</keyword>
<feature type="coiled-coil region" evidence="1">
    <location>
        <begin position="700"/>
        <end position="787"/>
    </location>
</feature>